<accession>A0A2C6L9L4</accession>
<proteinExistence type="predicted"/>
<dbReference type="RefSeq" id="XP_067925508.1">
    <property type="nucleotide sequence ID" value="XM_068062516.1"/>
</dbReference>
<evidence type="ECO:0000313" key="1">
    <source>
        <dbReference type="EMBL" id="PHJ23834.1"/>
    </source>
</evidence>
<protein>
    <submittedName>
        <fullName evidence="1">Uncharacterized protein</fullName>
    </submittedName>
</protein>
<evidence type="ECO:0000313" key="2">
    <source>
        <dbReference type="Proteomes" id="UP000221165"/>
    </source>
</evidence>
<dbReference type="VEuPathDB" id="ToxoDB:CSUI_002314"/>
<comment type="caution">
    <text evidence="1">The sequence shown here is derived from an EMBL/GenBank/DDBJ whole genome shotgun (WGS) entry which is preliminary data.</text>
</comment>
<organism evidence="1 2">
    <name type="scientific">Cystoisospora suis</name>
    <dbReference type="NCBI Taxonomy" id="483139"/>
    <lineage>
        <taxon>Eukaryota</taxon>
        <taxon>Sar</taxon>
        <taxon>Alveolata</taxon>
        <taxon>Apicomplexa</taxon>
        <taxon>Conoidasida</taxon>
        <taxon>Coccidia</taxon>
        <taxon>Eucoccidiorida</taxon>
        <taxon>Eimeriorina</taxon>
        <taxon>Sarcocystidae</taxon>
        <taxon>Cystoisospora</taxon>
    </lineage>
</organism>
<sequence>MLFFFLFPGRILQSPRFTEERRALLPCGTCLPNQHFGGNLHGLSWPRYRFDCLVLCVSMPPSLAGSSHFAAPPPLLQKLCSSFTSPG</sequence>
<feature type="non-terminal residue" evidence="1">
    <location>
        <position position="87"/>
    </location>
</feature>
<dbReference type="AlphaFoldDB" id="A0A2C6L9L4"/>
<dbReference type="EMBL" id="MIGC01000980">
    <property type="protein sequence ID" value="PHJ23834.1"/>
    <property type="molecule type" value="Genomic_DNA"/>
</dbReference>
<dbReference type="GeneID" id="94425727"/>
<dbReference type="Proteomes" id="UP000221165">
    <property type="component" value="Unassembled WGS sequence"/>
</dbReference>
<gene>
    <name evidence="1" type="ORF">CSUI_002314</name>
</gene>
<keyword evidence="2" id="KW-1185">Reference proteome</keyword>
<name>A0A2C6L9L4_9APIC</name>
<reference evidence="1 2" key="1">
    <citation type="journal article" date="2017" name="Int. J. Parasitol.">
        <title>The genome of the protozoan parasite Cystoisospora suis and a reverse vaccinology approach to identify vaccine candidates.</title>
        <authorList>
            <person name="Palmieri N."/>
            <person name="Shrestha A."/>
            <person name="Ruttkowski B."/>
            <person name="Beck T."/>
            <person name="Vogl C."/>
            <person name="Tomley F."/>
            <person name="Blake D.P."/>
            <person name="Joachim A."/>
        </authorList>
    </citation>
    <scope>NUCLEOTIDE SEQUENCE [LARGE SCALE GENOMIC DNA]</scope>
    <source>
        <strain evidence="1 2">Wien I</strain>
    </source>
</reference>